<evidence type="ECO:0000313" key="2">
    <source>
        <dbReference type="EMBL" id="NAS11255.1"/>
    </source>
</evidence>
<reference evidence="2 3" key="1">
    <citation type="submission" date="2020-01" db="EMBL/GenBank/DDBJ databases">
        <title>Bacteria diversity of Porities sp.</title>
        <authorList>
            <person name="Wang G."/>
        </authorList>
    </citation>
    <scope>NUCLEOTIDE SEQUENCE [LARGE SCALE GENOMIC DNA]</scope>
    <source>
        <strain evidence="2 3">R33</strain>
    </source>
</reference>
<name>A0A6L9E926_9FLAO</name>
<evidence type="ECO:0000313" key="3">
    <source>
        <dbReference type="Proteomes" id="UP000475249"/>
    </source>
</evidence>
<keyword evidence="3" id="KW-1185">Reference proteome</keyword>
<protein>
    <submittedName>
        <fullName evidence="2">Uncharacterized protein</fullName>
    </submittedName>
</protein>
<feature type="signal peptide" evidence="1">
    <location>
        <begin position="1"/>
        <end position="21"/>
    </location>
</feature>
<dbReference type="Proteomes" id="UP000475249">
    <property type="component" value="Unassembled WGS sequence"/>
</dbReference>
<gene>
    <name evidence="2" type="ORF">GTQ38_04535</name>
</gene>
<accession>A0A6L9E926</accession>
<dbReference type="AlphaFoldDB" id="A0A6L9E926"/>
<keyword evidence="1" id="KW-0732">Signal</keyword>
<comment type="caution">
    <text evidence="2">The sequence shown here is derived from an EMBL/GenBank/DDBJ whole genome shotgun (WGS) entry which is preliminary data.</text>
</comment>
<proteinExistence type="predicted"/>
<organism evidence="2 3">
    <name type="scientific">Poritiphilus flavus</name>
    <dbReference type="NCBI Taxonomy" id="2697053"/>
    <lineage>
        <taxon>Bacteria</taxon>
        <taxon>Pseudomonadati</taxon>
        <taxon>Bacteroidota</taxon>
        <taxon>Flavobacteriia</taxon>
        <taxon>Flavobacteriales</taxon>
        <taxon>Flavobacteriaceae</taxon>
        <taxon>Poritiphilus</taxon>
    </lineage>
</organism>
<dbReference type="RefSeq" id="WP_161434294.1">
    <property type="nucleotide sequence ID" value="NZ_WXYO01000002.1"/>
</dbReference>
<dbReference type="EMBL" id="WXYO01000002">
    <property type="protein sequence ID" value="NAS11255.1"/>
    <property type="molecule type" value="Genomic_DNA"/>
</dbReference>
<feature type="chain" id="PRO_5026741516" evidence="1">
    <location>
        <begin position="22"/>
        <end position="112"/>
    </location>
</feature>
<sequence>MRKLSVVMVAAMLLTAGSIFASDPEKPKSEKGLSYQVWKLLKDNRIEVAEDEDLQAEILITINEDNEIVVIKVDSEDQKLDRFVKARLNYKKVDFTPLEKGKRYIIPLRITA</sequence>
<evidence type="ECO:0000256" key="1">
    <source>
        <dbReference type="SAM" id="SignalP"/>
    </source>
</evidence>